<dbReference type="PANTHER" id="PTHR24567:SF68">
    <property type="entry name" value="DNA-BINDING TRANSCRIPTIONAL DUAL REGULATOR CRP"/>
    <property type="match status" value="1"/>
</dbReference>
<evidence type="ECO:0000259" key="1">
    <source>
        <dbReference type="PROSITE" id="PS50042"/>
    </source>
</evidence>
<dbReference type="OrthoDB" id="6978933at2"/>
<name>A4BJJ1_9GAMM</name>
<feature type="domain" description="Cyclic nucleotide-binding" evidence="1">
    <location>
        <begin position="140"/>
        <end position="234"/>
    </location>
</feature>
<evidence type="ECO:0000313" key="3">
    <source>
        <dbReference type="Proteomes" id="UP000005953"/>
    </source>
</evidence>
<dbReference type="EMBL" id="AAOE01000034">
    <property type="protein sequence ID" value="EAR07695.1"/>
    <property type="molecule type" value="Genomic_DNA"/>
</dbReference>
<dbReference type="STRING" id="314283.MED297_18141"/>
<comment type="caution">
    <text evidence="2">The sequence shown here is derived from an EMBL/GenBank/DDBJ whole genome shotgun (WGS) entry which is preliminary data.</text>
</comment>
<dbReference type="SUPFAM" id="SSF51206">
    <property type="entry name" value="cAMP-binding domain-like"/>
    <property type="match status" value="1"/>
</dbReference>
<reference evidence="2 3" key="1">
    <citation type="submission" date="2006-02" db="EMBL/GenBank/DDBJ databases">
        <authorList>
            <person name="Pinhassi J."/>
            <person name="Pedros-Alio C."/>
            <person name="Ferriera S."/>
            <person name="Johnson J."/>
            <person name="Kravitz S."/>
            <person name="Halpern A."/>
            <person name="Remington K."/>
            <person name="Beeson K."/>
            <person name="Tran B."/>
            <person name="Rogers Y.-H."/>
            <person name="Friedman R."/>
            <person name="Venter J.C."/>
        </authorList>
    </citation>
    <scope>NUCLEOTIDE SEQUENCE [LARGE SCALE GENOMIC DNA]</scope>
    <source>
        <strain evidence="2 3">MED297</strain>
    </source>
</reference>
<dbReference type="GO" id="GO:0003700">
    <property type="term" value="F:DNA-binding transcription factor activity"/>
    <property type="evidence" value="ECO:0007669"/>
    <property type="project" value="TreeGrafter"/>
</dbReference>
<dbReference type="PANTHER" id="PTHR24567">
    <property type="entry name" value="CRP FAMILY TRANSCRIPTIONAL REGULATORY PROTEIN"/>
    <property type="match status" value="1"/>
</dbReference>
<proteinExistence type="predicted"/>
<dbReference type="HOGENOM" id="CLU_1132894_0_0_6"/>
<dbReference type="CDD" id="cd00038">
    <property type="entry name" value="CAP_ED"/>
    <property type="match status" value="1"/>
</dbReference>
<dbReference type="InterPro" id="IPR014710">
    <property type="entry name" value="RmlC-like_jellyroll"/>
</dbReference>
<dbReference type="AlphaFoldDB" id="A4BJJ1"/>
<dbReference type="RefSeq" id="WP_008044099.1">
    <property type="nucleotide sequence ID" value="NZ_CH724151.1"/>
</dbReference>
<protein>
    <submittedName>
        <fullName evidence="2">cAMP-binding protein-catabolite gene activator and regulatory subunit of cAMP-dependent protein kinase</fullName>
    </submittedName>
</protein>
<dbReference type="GO" id="GO:0005829">
    <property type="term" value="C:cytosol"/>
    <property type="evidence" value="ECO:0007669"/>
    <property type="project" value="TreeGrafter"/>
</dbReference>
<keyword evidence="2" id="KW-0418">Kinase</keyword>
<dbReference type="InterPro" id="IPR050397">
    <property type="entry name" value="Env_Response_Regulators"/>
</dbReference>
<gene>
    <name evidence="2" type="ORF">MED297_18141</name>
</gene>
<dbReference type="Proteomes" id="UP000005953">
    <property type="component" value="Unassembled WGS sequence"/>
</dbReference>
<sequence>MLVMVKHPDGWVDQVLAQQQAAVSQFDEDSAERRYFKRGEFASGPQSDWALIQVVSGVIGLMQDGNRVLALEPGDCWLAYPGALFDWYQEGAVDVQFWTWSQFTVQQSLSVVHGFQDLILELLNYSTQVPPDPTPGFEFFKSGDVIIQEGDPADSVYTLIQGKAKVMIGGVTVGVAKEHEILGLQAMLLKTHRTASVIADGPCSAVKVTYDKFRSLIEARPELVLSTMETMAQQIERANQRLTKE</sequence>
<keyword evidence="3" id="KW-1185">Reference proteome</keyword>
<dbReference type="InterPro" id="IPR000595">
    <property type="entry name" value="cNMP-bd_dom"/>
</dbReference>
<dbReference type="GO" id="GO:0016301">
    <property type="term" value="F:kinase activity"/>
    <property type="evidence" value="ECO:0007669"/>
    <property type="project" value="UniProtKB-KW"/>
</dbReference>
<organism evidence="2 3">
    <name type="scientific">Reinekea blandensis MED297</name>
    <dbReference type="NCBI Taxonomy" id="314283"/>
    <lineage>
        <taxon>Bacteria</taxon>
        <taxon>Pseudomonadati</taxon>
        <taxon>Pseudomonadota</taxon>
        <taxon>Gammaproteobacteria</taxon>
        <taxon>Oceanospirillales</taxon>
        <taxon>Saccharospirillaceae</taxon>
        <taxon>Reinekea</taxon>
    </lineage>
</organism>
<keyword evidence="2" id="KW-0808">Transferase</keyword>
<dbReference type="PROSITE" id="PS50042">
    <property type="entry name" value="CNMP_BINDING_3"/>
    <property type="match status" value="1"/>
</dbReference>
<dbReference type="Pfam" id="PF00027">
    <property type="entry name" value="cNMP_binding"/>
    <property type="match status" value="1"/>
</dbReference>
<dbReference type="InterPro" id="IPR018490">
    <property type="entry name" value="cNMP-bd_dom_sf"/>
</dbReference>
<dbReference type="SMART" id="SM00100">
    <property type="entry name" value="cNMP"/>
    <property type="match status" value="1"/>
</dbReference>
<accession>A4BJJ1</accession>
<dbReference type="Gene3D" id="2.60.120.10">
    <property type="entry name" value="Jelly Rolls"/>
    <property type="match status" value="1"/>
</dbReference>
<evidence type="ECO:0000313" key="2">
    <source>
        <dbReference type="EMBL" id="EAR07695.1"/>
    </source>
</evidence>